<proteinExistence type="predicted"/>
<dbReference type="Proteomes" id="UP000306007">
    <property type="component" value="Chromosome"/>
</dbReference>
<protein>
    <submittedName>
        <fullName evidence="1">Uncharacterized protein</fullName>
    </submittedName>
</protein>
<dbReference type="OrthoDB" id="100639at2157"/>
<evidence type="ECO:0000313" key="1">
    <source>
        <dbReference type="EMBL" id="QDA30491.1"/>
    </source>
</evidence>
<dbReference type="AlphaFoldDB" id="A0A4Y5SKA4"/>
<reference evidence="1 2" key="1">
    <citation type="submission" date="2019-06" db="EMBL/GenBank/DDBJ databases">
        <title>Thermococcus indicus sp. nov., a Fe(III)-reducing hyperthermophilic archaeon isolated from the Onnuri vent field of the Central Indian Ocean ridge.</title>
        <authorList>
            <person name="Lim J.K."/>
            <person name="Kim Y.J."/>
            <person name="Kwon K.K."/>
        </authorList>
    </citation>
    <scope>NUCLEOTIDE SEQUENCE [LARGE SCALE GENOMIC DNA]</scope>
    <source>
        <strain evidence="1 2">IOH1</strain>
    </source>
</reference>
<dbReference type="InterPro" id="IPR005489">
    <property type="entry name" value="DUF257"/>
</dbReference>
<dbReference type="Gene3D" id="3.40.50.11570">
    <property type="entry name" value="Protein of unknown function DUF257"/>
    <property type="match status" value="1"/>
</dbReference>
<accession>A0A4Y5SKA4</accession>
<dbReference type="EMBL" id="CP040846">
    <property type="protein sequence ID" value="QDA30491.1"/>
    <property type="molecule type" value="Genomic_DNA"/>
</dbReference>
<dbReference type="GeneID" id="40473739"/>
<dbReference type="RefSeq" id="WP_139679881.1">
    <property type="nucleotide sequence ID" value="NZ_CP040846.1"/>
</dbReference>
<name>A0A4Y5SKA4_9EURY</name>
<dbReference type="KEGG" id="tic:FH039_01105"/>
<keyword evidence="2" id="KW-1185">Reference proteome</keyword>
<gene>
    <name evidence="1" type="ORF">FH039_01105</name>
</gene>
<dbReference type="Pfam" id="PF03192">
    <property type="entry name" value="DUF257"/>
    <property type="match status" value="1"/>
</dbReference>
<organism evidence="1 2">
    <name type="scientific">Thermococcus indicus</name>
    <dbReference type="NCBI Taxonomy" id="2586643"/>
    <lineage>
        <taxon>Archaea</taxon>
        <taxon>Methanobacteriati</taxon>
        <taxon>Methanobacteriota</taxon>
        <taxon>Thermococci</taxon>
        <taxon>Thermococcales</taxon>
        <taxon>Thermococcaceae</taxon>
        <taxon>Thermococcus</taxon>
    </lineage>
</organism>
<evidence type="ECO:0000313" key="2">
    <source>
        <dbReference type="Proteomes" id="UP000306007"/>
    </source>
</evidence>
<sequence length="218" mass="24469">MNVPDGLMMNLWESLRMGEIVLMERTDSGDQYFGFYQVIHWGKGRGYKVVVIDILDSLHILKAKARLAGLDDGVLNEVTVIKIGGTIKTGEVVGWIRDISEPVILAKKFMETYTQILESESPTLTAVVGLEKLFVASEFSPKNVQVIISAISKYVGDERRLSVHFLKANVIDSMRQPVVRLLEDLATTVIQISRKDRATEFRVLKSVDPKLEGMTIKM</sequence>